<dbReference type="Gene3D" id="3.40.50.1240">
    <property type="entry name" value="Phosphoglycerate mutase-like"/>
    <property type="match status" value="1"/>
</dbReference>
<reference evidence="2 3" key="1">
    <citation type="submission" date="2022-03" db="EMBL/GenBank/DDBJ databases">
        <title>Rhizobium SSM4.3 sp. nov., isolated from Sediment (Gouqi Island).</title>
        <authorList>
            <person name="Chen G."/>
        </authorList>
    </citation>
    <scope>NUCLEOTIDE SEQUENCE [LARGE SCALE GENOMIC DNA]</scope>
    <source>
        <strain evidence="2 3">SSM4.3</strain>
        <plasmid evidence="2">unnamed</plasmid>
    </source>
</reference>
<keyword evidence="2" id="KW-0614">Plasmid</keyword>
<dbReference type="InterPro" id="IPR013078">
    <property type="entry name" value="His_Pase_superF_clade-1"/>
</dbReference>
<keyword evidence="3" id="KW-1185">Reference proteome</keyword>
<dbReference type="Proteomes" id="UP001522662">
    <property type="component" value="Unassembled WGS sequence"/>
</dbReference>
<evidence type="ECO:0000313" key="2">
    <source>
        <dbReference type="EMBL" id="MCJ8237293.1"/>
    </source>
</evidence>
<geneLocation type="plasmid" evidence="2">
    <name>unnamed</name>
</geneLocation>
<feature type="chain" id="PRO_5046230961" evidence="1">
    <location>
        <begin position="23"/>
        <end position="187"/>
    </location>
</feature>
<protein>
    <submittedName>
        <fullName evidence="2">Histidine phosphatase family protein</fullName>
    </submittedName>
</protein>
<dbReference type="RefSeq" id="WP_245134706.1">
    <property type="nucleotide sequence ID" value="NZ_CP128477.1"/>
</dbReference>
<name>A0ABT0CVU0_9HYPH</name>
<evidence type="ECO:0000256" key="1">
    <source>
        <dbReference type="SAM" id="SignalP"/>
    </source>
</evidence>
<accession>A0ABT0CVU0</accession>
<dbReference type="CDD" id="cd07040">
    <property type="entry name" value="HP"/>
    <property type="match status" value="1"/>
</dbReference>
<organism evidence="2 3">
    <name type="scientific">Peteryoungia algae</name>
    <dbReference type="NCBI Taxonomy" id="2919917"/>
    <lineage>
        <taxon>Bacteria</taxon>
        <taxon>Pseudomonadati</taxon>
        <taxon>Pseudomonadota</taxon>
        <taxon>Alphaproteobacteria</taxon>
        <taxon>Hyphomicrobiales</taxon>
        <taxon>Rhizobiaceae</taxon>
        <taxon>Peteryoungia</taxon>
    </lineage>
</organism>
<feature type="signal peptide" evidence="1">
    <location>
        <begin position="1"/>
        <end position="22"/>
    </location>
</feature>
<dbReference type="EMBL" id="JALAYX010000001">
    <property type="protein sequence ID" value="MCJ8237293.1"/>
    <property type="molecule type" value="Genomic_DNA"/>
</dbReference>
<keyword evidence="1" id="KW-0732">Signal</keyword>
<sequence length="187" mass="20109">MLQRRSFLLSSFFALAGGGAAAADYWQALRSGDVFVILRHAIAPGTGDPPEMRIGVCETQRNLSADGRAQAERTGRLFRDKGISRARVFSSQWCRCLDTATLLDLGPVSGQPLLNSFFSSRASGRAQTEALRAWLTNTRLEGPRVLVTHQVNITALTSVVPRSGELVFATIDADGSVDVMARQSAGA</sequence>
<dbReference type="SUPFAM" id="SSF53254">
    <property type="entry name" value="Phosphoglycerate mutase-like"/>
    <property type="match status" value="1"/>
</dbReference>
<dbReference type="InterPro" id="IPR029033">
    <property type="entry name" value="His_PPase_superfam"/>
</dbReference>
<evidence type="ECO:0000313" key="3">
    <source>
        <dbReference type="Proteomes" id="UP001522662"/>
    </source>
</evidence>
<dbReference type="Pfam" id="PF00300">
    <property type="entry name" value="His_Phos_1"/>
    <property type="match status" value="1"/>
</dbReference>
<comment type="caution">
    <text evidence="2">The sequence shown here is derived from an EMBL/GenBank/DDBJ whole genome shotgun (WGS) entry which is preliminary data.</text>
</comment>
<proteinExistence type="predicted"/>
<gene>
    <name evidence="2" type="ORF">MKJ03_03075</name>
</gene>